<name>A0AAV5W684_9BILA</name>
<sequence length="77" mass="8740">EYADRLERLLRNLVQLISKVSAHALRHRAVDDLRLHFAFHHELGDSSLHARAVVAPPAVVRQQEVEAGLGAHREHRP</sequence>
<protein>
    <submittedName>
        <fullName evidence="1">Uncharacterized protein</fullName>
    </submittedName>
</protein>
<keyword evidence="2" id="KW-1185">Reference proteome</keyword>
<gene>
    <name evidence="1" type="ORF">PFISCL1PPCAC_18557</name>
</gene>
<comment type="caution">
    <text evidence="1">The sequence shown here is derived from an EMBL/GenBank/DDBJ whole genome shotgun (WGS) entry which is preliminary data.</text>
</comment>
<dbReference type="AlphaFoldDB" id="A0AAV5W684"/>
<evidence type="ECO:0000313" key="1">
    <source>
        <dbReference type="EMBL" id="GMT27260.1"/>
    </source>
</evidence>
<evidence type="ECO:0000313" key="2">
    <source>
        <dbReference type="Proteomes" id="UP001432322"/>
    </source>
</evidence>
<reference evidence="1" key="1">
    <citation type="submission" date="2023-10" db="EMBL/GenBank/DDBJ databases">
        <title>Genome assembly of Pristionchus species.</title>
        <authorList>
            <person name="Yoshida K."/>
            <person name="Sommer R.J."/>
        </authorList>
    </citation>
    <scope>NUCLEOTIDE SEQUENCE</scope>
    <source>
        <strain evidence="1">RS5133</strain>
    </source>
</reference>
<dbReference type="EMBL" id="BTSY01000005">
    <property type="protein sequence ID" value="GMT27260.1"/>
    <property type="molecule type" value="Genomic_DNA"/>
</dbReference>
<feature type="non-terminal residue" evidence="1">
    <location>
        <position position="1"/>
    </location>
</feature>
<organism evidence="1 2">
    <name type="scientific">Pristionchus fissidentatus</name>
    <dbReference type="NCBI Taxonomy" id="1538716"/>
    <lineage>
        <taxon>Eukaryota</taxon>
        <taxon>Metazoa</taxon>
        <taxon>Ecdysozoa</taxon>
        <taxon>Nematoda</taxon>
        <taxon>Chromadorea</taxon>
        <taxon>Rhabditida</taxon>
        <taxon>Rhabditina</taxon>
        <taxon>Diplogasteromorpha</taxon>
        <taxon>Diplogasteroidea</taxon>
        <taxon>Neodiplogasteridae</taxon>
        <taxon>Pristionchus</taxon>
    </lineage>
</organism>
<proteinExistence type="predicted"/>
<accession>A0AAV5W684</accession>
<feature type="non-terminal residue" evidence="1">
    <location>
        <position position="77"/>
    </location>
</feature>
<dbReference type="Proteomes" id="UP001432322">
    <property type="component" value="Unassembled WGS sequence"/>
</dbReference>